<dbReference type="AlphaFoldDB" id="A0A5J4X163"/>
<proteinExistence type="predicted"/>
<reference evidence="1 2" key="1">
    <citation type="submission" date="2019-03" db="EMBL/GenBank/DDBJ databases">
        <title>Single cell metagenomics reveals metabolic interactions within the superorganism composed of flagellate Streblomastix strix and complex community of Bacteroidetes bacteria on its surface.</title>
        <authorList>
            <person name="Treitli S.C."/>
            <person name="Kolisko M."/>
            <person name="Husnik F."/>
            <person name="Keeling P."/>
            <person name="Hampl V."/>
        </authorList>
    </citation>
    <scope>NUCLEOTIDE SEQUENCE [LARGE SCALE GENOMIC DNA]</scope>
    <source>
        <strain evidence="1">ST1C</strain>
    </source>
</reference>
<evidence type="ECO:0000313" key="1">
    <source>
        <dbReference type="EMBL" id="KAA6401004.1"/>
    </source>
</evidence>
<dbReference type="Proteomes" id="UP000324800">
    <property type="component" value="Unassembled WGS sequence"/>
</dbReference>
<accession>A0A5J4X163</accession>
<protein>
    <submittedName>
        <fullName evidence="1">Uncharacterized protein</fullName>
    </submittedName>
</protein>
<dbReference type="EMBL" id="SNRW01000461">
    <property type="protein sequence ID" value="KAA6401004.1"/>
    <property type="molecule type" value="Genomic_DNA"/>
</dbReference>
<evidence type="ECO:0000313" key="2">
    <source>
        <dbReference type="Proteomes" id="UP000324800"/>
    </source>
</evidence>
<sequence length="82" mass="9690">MENVRPYQWKTKKHSVYLERPRQCAQPTCPKTQDGVQEGLRCTLEFIQDYLVRAGKRRYNQVSDSFIKCLNPIFAIPKKKES</sequence>
<gene>
    <name evidence="1" type="ORF">EZS28_003471</name>
</gene>
<name>A0A5J4X163_9EUKA</name>
<organism evidence="1 2">
    <name type="scientific">Streblomastix strix</name>
    <dbReference type="NCBI Taxonomy" id="222440"/>
    <lineage>
        <taxon>Eukaryota</taxon>
        <taxon>Metamonada</taxon>
        <taxon>Preaxostyla</taxon>
        <taxon>Oxymonadida</taxon>
        <taxon>Streblomastigidae</taxon>
        <taxon>Streblomastix</taxon>
    </lineage>
</organism>
<comment type="caution">
    <text evidence="1">The sequence shown here is derived from an EMBL/GenBank/DDBJ whole genome shotgun (WGS) entry which is preliminary data.</text>
</comment>